<comment type="subcellular location">
    <subcellularLocation>
        <location evidence="1 11">Endoplasmic reticulum membrane</location>
        <topology evidence="1 11">Multi-pass membrane protein</topology>
    </subcellularLocation>
</comment>
<evidence type="ECO:0000256" key="2">
    <source>
        <dbReference type="ARBA" id="ARBA00007956"/>
    </source>
</evidence>
<feature type="compositionally biased region" description="Basic and acidic residues" evidence="12">
    <location>
        <begin position="157"/>
        <end position="168"/>
    </location>
</feature>
<keyword evidence="4 11" id="KW-0812">Transmembrane</keyword>
<name>A0A8H8S3H0_9HELO</name>
<dbReference type="GO" id="GO:0070973">
    <property type="term" value="P:protein localization to endoplasmic reticulum exit site"/>
    <property type="evidence" value="ECO:0007669"/>
    <property type="project" value="UniProtKB-UniRule"/>
</dbReference>
<dbReference type="InterPro" id="IPR040463">
    <property type="entry name" value="BAP29/BAP31_N"/>
</dbReference>
<evidence type="ECO:0000256" key="5">
    <source>
        <dbReference type="ARBA" id="ARBA00022824"/>
    </source>
</evidence>
<keyword evidence="8 11" id="KW-1133">Transmembrane helix</keyword>
<evidence type="ECO:0000256" key="12">
    <source>
        <dbReference type="SAM" id="MobiDB-lite"/>
    </source>
</evidence>
<evidence type="ECO:0000256" key="10">
    <source>
        <dbReference type="ARBA" id="ARBA00023136"/>
    </source>
</evidence>
<feature type="transmembrane region" description="Helical" evidence="11">
    <location>
        <begin position="6"/>
        <end position="28"/>
    </location>
</feature>
<accession>A0A8H8S3H0</accession>
<keyword evidence="16" id="KW-1185">Reference proteome</keyword>
<dbReference type="Gene3D" id="1.20.5.110">
    <property type="match status" value="1"/>
</dbReference>
<keyword evidence="3 11" id="KW-0813">Transport</keyword>
<organism evidence="15 16">
    <name type="scientific">Lachnellula subtilissima</name>
    <dbReference type="NCBI Taxonomy" id="602034"/>
    <lineage>
        <taxon>Eukaryota</taxon>
        <taxon>Fungi</taxon>
        <taxon>Dikarya</taxon>
        <taxon>Ascomycota</taxon>
        <taxon>Pezizomycotina</taxon>
        <taxon>Leotiomycetes</taxon>
        <taxon>Helotiales</taxon>
        <taxon>Lachnaceae</taxon>
        <taxon>Lachnellula</taxon>
    </lineage>
</organism>
<dbReference type="GO" id="GO:0005789">
    <property type="term" value="C:endoplasmic reticulum membrane"/>
    <property type="evidence" value="ECO:0007669"/>
    <property type="project" value="UniProtKB-SubCell"/>
</dbReference>
<reference evidence="15 16" key="1">
    <citation type="submission" date="2018-05" db="EMBL/GenBank/DDBJ databases">
        <title>Genome sequencing and assembly of the regulated plant pathogen Lachnellula willkommii and related sister species for the development of diagnostic species identification markers.</title>
        <authorList>
            <person name="Giroux E."/>
            <person name="Bilodeau G."/>
        </authorList>
    </citation>
    <scope>NUCLEOTIDE SEQUENCE [LARGE SCALE GENOMIC DNA]</scope>
    <source>
        <strain evidence="15 16">CBS 197.66</strain>
    </source>
</reference>
<evidence type="ECO:0000256" key="3">
    <source>
        <dbReference type="ARBA" id="ARBA00022448"/>
    </source>
</evidence>
<gene>
    <name evidence="15" type="primary">SPAC9E9.04</name>
    <name evidence="15" type="ORF">LSUB1_G000212</name>
</gene>
<protein>
    <recommendedName>
        <fullName evidence="11">Endoplasmic reticulum transmembrane protein</fullName>
    </recommendedName>
</protein>
<evidence type="ECO:0000256" key="6">
    <source>
        <dbReference type="ARBA" id="ARBA00022892"/>
    </source>
</evidence>
<dbReference type="PANTHER" id="PTHR12701:SF20">
    <property type="entry name" value="ENDOPLASMIC RETICULUM TRANSMEMBRANE PROTEIN"/>
    <property type="match status" value="1"/>
</dbReference>
<dbReference type="GO" id="GO:0006886">
    <property type="term" value="P:intracellular protein transport"/>
    <property type="evidence" value="ECO:0007669"/>
    <property type="project" value="UniProtKB-UniRule"/>
</dbReference>
<evidence type="ECO:0000313" key="16">
    <source>
        <dbReference type="Proteomes" id="UP000462212"/>
    </source>
</evidence>
<keyword evidence="6 11" id="KW-0931">ER-Golgi transport</keyword>
<evidence type="ECO:0000256" key="1">
    <source>
        <dbReference type="ARBA" id="ARBA00004477"/>
    </source>
</evidence>
<keyword evidence="9" id="KW-0175">Coiled coil</keyword>
<evidence type="ECO:0000256" key="7">
    <source>
        <dbReference type="ARBA" id="ARBA00022927"/>
    </source>
</evidence>
<comment type="caution">
    <text evidence="15">The sequence shown here is derived from an EMBL/GenBank/DDBJ whole genome shotgun (WGS) entry which is preliminary data.</text>
</comment>
<dbReference type="OrthoDB" id="435607at2759"/>
<evidence type="ECO:0000313" key="15">
    <source>
        <dbReference type="EMBL" id="TVY45983.1"/>
    </source>
</evidence>
<comment type="similarity">
    <text evidence="2 11">Belongs to the BCAP29/BCAP31 family.</text>
</comment>
<evidence type="ECO:0000259" key="13">
    <source>
        <dbReference type="Pfam" id="PF05529"/>
    </source>
</evidence>
<dbReference type="Proteomes" id="UP000462212">
    <property type="component" value="Unassembled WGS sequence"/>
</dbReference>
<keyword evidence="5 11" id="KW-0256">Endoplasmic reticulum</keyword>
<keyword evidence="7 11" id="KW-0653">Protein transport</keyword>
<dbReference type="GO" id="GO:0006888">
    <property type="term" value="P:endoplasmic reticulum to Golgi vesicle-mediated transport"/>
    <property type="evidence" value="ECO:0007669"/>
    <property type="project" value="UniProtKB-UniRule"/>
</dbReference>
<dbReference type="Pfam" id="PF05529">
    <property type="entry name" value="Bap31"/>
    <property type="match status" value="1"/>
</dbReference>
<dbReference type="InterPro" id="IPR041672">
    <property type="entry name" value="Bap31/Bap29_C"/>
</dbReference>
<feature type="compositionally biased region" description="Basic and acidic residues" evidence="12">
    <location>
        <begin position="178"/>
        <end position="212"/>
    </location>
</feature>
<evidence type="ECO:0000256" key="11">
    <source>
        <dbReference type="RuleBase" id="RU367026"/>
    </source>
</evidence>
<comment type="function">
    <text evidence="11">May play a role in anterograde transport of membrane proteins from the endoplasmic reticulum to the Golgi.</text>
</comment>
<dbReference type="AlphaFoldDB" id="A0A8H8S3H0"/>
<dbReference type="InterPro" id="IPR008417">
    <property type="entry name" value="BAP29/BAP31"/>
</dbReference>
<feature type="region of interest" description="Disordered" evidence="12">
    <location>
        <begin position="157"/>
        <end position="227"/>
    </location>
</feature>
<dbReference type="Pfam" id="PF18035">
    <property type="entry name" value="Bap31_Bap29_C"/>
    <property type="match status" value="1"/>
</dbReference>
<evidence type="ECO:0000256" key="4">
    <source>
        <dbReference type="ARBA" id="ARBA00022692"/>
    </source>
</evidence>
<evidence type="ECO:0000259" key="14">
    <source>
        <dbReference type="Pfam" id="PF18035"/>
    </source>
</evidence>
<evidence type="ECO:0000256" key="8">
    <source>
        <dbReference type="ARBA" id="ARBA00022989"/>
    </source>
</evidence>
<dbReference type="PANTHER" id="PTHR12701">
    <property type="entry name" value="BCR-ASSOCIATED PROTEIN, BAP"/>
    <property type="match status" value="1"/>
</dbReference>
<feature type="domain" description="Bap31/Bap29 cytoplasmic coiled-coil" evidence="14">
    <location>
        <begin position="177"/>
        <end position="226"/>
    </location>
</feature>
<evidence type="ECO:0000256" key="9">
    <source>
        <dbReference type="ARBA" id="ARBA00023054"/>
    </source>
</evidence>
<feature type="transmembrane region" description="Helical" evidence="11">
    <location>
        <begin position="49"/>
        <end position="70"/>
    </location>
</feature>
<dbReference type="EMBL" id="QGMJ01000003">
    <property type="protein sequence ID" value="TVY45983.1"/>
    <property type="molecule type" value="Genomic_DNA"/>
</dbReference>
<keyword evidence="10 11" id="KW-0472">Membrane</keyword>
<sequence>MTLYYSLVFLLLVAEMALFMLLIVPLPFTIRRKMFTFISESPLIAKLQYGMKITFIFILILFIDSVNRVYRVQVELAESNKQQGGYVSPRPCKPPQLTDQQSCCPRPRTHGSASAKFYSQRNMYLCGFTLFLSLILNRTYTMILDVLRLEEKVKKYEGDPKASGKSSEKLANAGDAGEIGRLRKELKDKDRDLETLKKQSEGLSREYGDLSDKYGATQVDSTPKKDI</sequence>
<feature type="domain" description="BAP29/BAP31 transmembrane" evidence="13">
    <location>
        <begin position="1"/>
        <end position="155"/>
    </location>
</feature>
<proteinExistence type="inferred from homology"/>
<feature type="transmembrane region" description="Helical" evidence="11">
    <location>
        <begin position="122"/>
        <end position="147"/>
    </location>
</feature>